<dbReference type="PANTHER" id="PTHR10039">
    <property type="entry name" value="AMELOGENIN"/>
    <property type="match status" value="1"/>
</dbReference>
<dbReference type="OrthoDB" id="5971939at2759"/>
<evidence type="ECO:0000256" key="2">
    <source>
        <dbReference type="SAM" id="MobiDB-lite"/>
    </source>
</evidence>
<dbReference type="InterPro" id="IPR027417">
    <property type="entry name" value="P-loop_NTPase"/>
</dbReference>
<dbReference type="PANTHER" id="PTHR10039:SF17">
    <property type="entry name" value="FUNGAL STAND N-TERMINAL GOODBYE DOMAIN-CONTAINING PROTEIN-RELATED"/>
    <property type="match status" value="1"/>
</dbReference>
<feature type="region of interest" description="Disordered" evidence="2">
    <location>
        <begin position="1"/>
        <end position="24"/>
    </location>
</feature>
<dbReference type="Proteomes" id="UP000290288">
    <property type="component" value="Unassembled WGS sequence"/>
</dbReference>
<evidence type="ECO:0000259" key="3">
    <source>
        <dbReference type="Pfam" id="PF24883"/>
    </source>
</evidence>
<proteinExistence type="predicted"/>
<protein>
    <recommendedName>
        <fullName evidence="3">Nephrocystin 3-like N-terminal domain-containing protein</fullName>
    </recommendedName>
</protein>
<keyword evidence="1" id="KW-0677">Repeat</keyword>
<comment type="caution">
    <text evidence="4">The sequence shown here is derived from an EMBL/GenBank/DDBJ whole genome shotgun (WGS) entry which is preliminary data.</text>
</comment>
<evidence type="ECO:0000313" key="4">
    <source>
        <dbReference type="EMBL" id="RXW18413.1"/>
    </source>
</evidence>
<dbReference type="STRING" id="2316362.A0A4Q2DF82"/>
<dbReference type="Pfam" id="PF24883">
    <property type="entry name" value="NPHP3_N"/>
    <property type="match status" value="1"/>
</dbReference>
<keyword evidence="5" id="KW-1185">Reference proteome</keyword>
<gene>
    <name evidence="4" type="ORF">EST38_g7438</name>
</gene>
<evidence type="ECO:0000256" key="1">
    <source>
        <dbReference type="ARBA" id="ARBA00022737"/>
    </source>
</evidence>
<accession>A0A4Q2DF82</accession>
<evidence type="ECO:0000313" key="5">
    <source>
        <dbReference type="Proteomes" id="UP000290288"/>
    </source>
</evidence>
<dbReference type="SUPFAM" id="SSF52540">
    <property type="entry name" value="P-loop containing nucleoside triphosphate hydrolases"/>
    <property type="match status" value="1"/>
</dbReference>
<feature type="domain" description="Nephrocystin 3-like N-terminal" evidence="3">
    <location>
        <begin position="110"/>
        <end position="265"/>
    </location>
</feature>
<dbReference type="InterPro" id="IPR056884">
    <property type="entry name" value="NPHP3-like_N"/>
</dbReference>
<name>A0A4Q2DF82_9AGAR</name>
<organism evidence="4 5">
    <name type="scientific">Candolleomyces aberdarensis</name>
    <dbReference type="NCBI Taxonomy" id="2316362"/>
    <lineage>
        <taxon>Eukaryota</taxon>
        <taxon>Fungi</taxon>
        <taxon>Dikarya</taxon>
        <taxon>Basidiomycota</taxon>
        <taxon>Agaricomycotina</taxon>
        <taxon>Agaricomycetes</taxon>
        <taxon>Agaricomycetidae</taxon>
        <taxon>Agaricales</taxon>
        <taxon>Agaricineae</taxon>
        <taxon>Psathyrellaceae</taxon>
        <taxon>Candolleomyces</taxon>
    </lineage>
</organism>
<dbReference type="EMBL" id="SDEE01000267">
    <property type="protein sequence ID" value="RXW18413.1"/>
    <property type="molecule type" value="Genomic_DNA"/>
</dbReference>
<reference evidence="4 5" key="1">
    <citation type="submission" date="2019-01" db="EMBL/GenBank/DDBJ databases">
        <title>Draft genome sequence of Psathyrella aberdarensis IHI B618.</title>
        <authorList>
            <person name="Buettner E."/>
            <person name="Kellner H."/>
        </authorList>
    </citation>
    <scope>NUCLEOTIDE SEQUENCE [LARGE SCALE GENOMIC DNA]</scope>
    <source>
        <strain evidence="4 5">IHI B618</strain>
    </source>
</reference>
<sequence>MQSHSEQGAPIATLRSPPGRVEGTPPARTLFSRAHDFGIGSFHYVDAQHAAHVTVHSPPYAASFDGWDLLLKHTARNALHNSRARSDAPKCDEDTRVEVANAIMTFIENHEGPQRLLCMTGAAGSGKSALQQTIAEICLGKNSLASSFFFSAGDPDRNTINPVVPTIAYQLGRSSAAVKRLIKTAVEEDPLIFDQHLYAQMTTLIVKPLEHLRDTGLDLSTLPYAILIDGIDDCMGEDPQVDLLAAIKDCLLVDHLPFRVFISSRPEWAIRSALEPGGDLHAIAHHIRLSDDYDASADMRRYLRRRFQTLSLRIRDPNWFHESDIETLVRAASGQFIYVATAFKFISERLASPADRLKIVSNWTPDENQTARPFVVLDQLYINILRSAKNAYEQTHHGRDFLLLLRTYNIVVDGLSAKSFQDVRFSADILSVLLGLEARAEENLVSDLHSLVALERDSRLQICLYHVFAYGRTLQGVVCGTSFSVHLTLTLYQMNGQSSHSQSFVNVV</sequence>
<dbReference type="AlphaFoldDB" id="A0A4Q2DF82"/>